<evidence type="ECO:0000313" key="3">
    <source>
        <dbReference type="EMBL" id="GAA4469781.1"/>
    </source>
</evidence>
<accession>A0ABP8NQL9</accession>
<evidence type="ECO:0000256" key="2">
    <source>
        <dbReference type="SAM" id="SignalP"/>
    </source>
</evidence>
<evidence type="ECO:0000256" key="1">
    <source>
        <dbReference type="SAM" id="MobiDB-lite"/>
    </source>
</evidence>
<name>A0ABP8NQL9_9BACT</name>
<evidence type="ECO:0000313" key="4">
    <source>
        <dbReference type="Proteomes" id="UP001500840"/>
    </source>
</evidence>
<organism evidence="3 4">
    <name type="scientific">Novipirellula rosea</name>
    <dbReference type="NCBI Taxonomy" id="1031540"/>
    <lineage>
        <taxon>Bacteria</taxon>
        <taxon>Pseudomonadati</taxon>
        <taxon>Planctomycetota</taxon>
        <taxon>Planctomycetia</taxon>
        <taxon>Pirellulales</taxon>
        <taxon>Pirellulaceae</taxon>
        <taxon>Novipirellula</taxon>
    </lineage>
</organism>
<feature type="chain" id="PRO_5046222899" evidence="2">
    <location>
        <begin position="25"/>
        <end position="115"/>
    </location>
</feature>
<proteinExistence type="predicted"/>
<reference evidence="4" key="1">
    <citation type="journal article" date="2019" name="Int. J. Syst. Evol. Microbiol.">
        <title>The Global Catalogue of Microorganisms (GCM) 10K type strain sequencing project: providing services to taxonomists for standard genome sequencing and annotation.</title>
        <authorList>
            <consortium name="The Broad Institute Genomics Platform"/>
            <consortium name="The Broad Institute Genome Sequencing Center for Infectious Disease"/>
            <person name="Wu L."/>
            <person name="Ma J."/>
        </authorList>
    </citation>
    <scope>NUCLEOTIDE SEQUENCE [LARGE SCALE GENOMIC DNA]</scope>
    <source>
        <strain evidence="4">JCM 17759</strain>
    </source>
</reference>
<keyword evidence="2" id="KW-0732">Signal</keyword>
<feature type="region of interest" description="Disordered" evidence="1">
    <location>
        <begin position="83"/>
        <end position="115"/>
    </location>
</feature>
<sequence length="115" mass="12644">MFKRAFLSAAILGSLGLAAGNASAQSGCDAALGQTYQRFSYSPAVETQPLTASSPVPMATMYQPNSNQGVDVAAPQVQSYRRFSYQPSMQARNRGATHKQPWQYPKTDPRRYRTH</sequence>
<dbReference type="Proteomes" id="UP001500840">
    <property type="component" value="Unassembled WGS sequence"/>
</dbReference>
<comment type="caution">
    <text evidence="3">The sequence shown here is derived from an EMBL/GenBank/DDBJ whole genome shotgun (WGS) entry which is preliminary data.</text>
</comment>
<gene>
    <name evidence="3" type="ORF">GCM10023156_62310</name>
</gene>
<keyword evidence="4" id="KW-1185">Reference proteome</keyword>
<dbReference type="EMBL" id="BAABGA010000107">
    <property type="protein sequence ID" value="GAA4469781.1"/>
    <property type="molecule type" value="Genomic_DNA"/>
</dbReference>
<protein>
    <submittedName>
        <fullName evidence="3">Uncharacterized protein</fullName>
    </submittedName>
</protein>
<feature type="signal peptide" evidence="2">
    <location>
        <begin position="1"/>
        <end position="24"/>
    </location>
</feature>
<dbReference type="RefSeq" id="WP_345327554.1">
    <property type="nucleotide sequence ID" value="NZ_BAABGA010000107.1"/>
</dbReference>